<sequence>MRRVVVTGLGAITPLGVGVLPTWTRLIAGHSGITSVAAFEPAAKWKALTSTVAGIVPKGDAEHAWRPSDWLDAGEQRRMSTFAQYAVAAAKQALDHAGWAPTRRQDLEATGVCIGSGIGNLDEMYSTSLAYEKDVSDSKRLLGGPGYKKVSPLFVPKILINLAAGHIAMKYGFQGPNHAATTACTTGAHSVGDAARFIMFGDADVMVAGGAESCIHPLTFAGFGRSRSLSTAYNHDPASSCRPFDSARDGFVVGEGAAVLVLEELEHAKARGANILAEVKGYGCSGDAYHMTAPREDGSGALLAMKRALKNAGLKPGQVDYVNAHATGTTVGDAAEAAAIRALMVSDEGVEKESDVTVSSTKGAVGHLLGAAGAIESLFCVMAINQNIVPPTLNLQNPNVGSDFNFVPSKAQEKKVKVALSNSFGFGGTNASLVFSEL</sequence>
<evidence type="ECO:0000256" key="9">
    <source>
        <dbReference type="PIRNR" id="PIRNR000447"/>
    </source>
</evidence>
<evidence type="ECO:0000259" key="12">
    <source>
        <dbReference type="PROSITE" id="PS52004"/>
    </source>
</evidence>
<dbReference type="PROSITE" id="PS52004">
    <property type="entry name" value="KS3_2"/>
    <property type="match status" value="1"/>
</dbReference>
<dbReference type="AlphaFoldDB" id="A0A1J7J067"/>
<feature type="domain" description="Ketosynthase family 3 (KS3)" evidence="12">
    <location>
        <begin position="1"/>
        <end position="437"/>
    </location>
</feature>
<dbReference type="SUPFAM" id="SSF53901">
    <property type="entry name" value="Thiolase-like"/>
    <property type="match status" value="2"/>
</dbReference>
<dbReference type="InterPro" id="IPR000794">
    <property type="entry name" value="Beta-ketoacyl_synthase"/>
</dbReference>
<keyword evidence="3 9" id="KW-0444">Lipid biosynthesis</keyword>
<dbReference type="PROSITE" id="PS00606">
    <property type="entry name" value="KS3_1"/>
    <property type="match status" value="1"/>
</dbReference>
<dbReference type="InterPro" id="IPR017568">
    <property type="entry name" value="3-oxoacyl-ACP_synth-2"/>
</dbReference>
<dbReference type="FunCoup" id="A0A1J7J067">
    <property type="interactions" value="463"/>
</dbReference>
<evidence type="ECO:0000256" key="10">
    <source>
        <dbReference type="PIRSR" id="PIRSR000447-1"/>
    </source>
</evidence>
<evidence type="ECO:0000256" key="5">
    <source>
        <dbReference type="ARBA" id="ARBA00022832"/>
    </source>
</evidence>
<evidence type="ECO:0000313" key="14">
    <source>
        <dbReference type="Proteomes" id="UP000182658"/>
    </source>
</evidence>
<dbReference type="InterPro" id="IPR020841">
    <property type="entry name" value="PKS_Beta-ketoAc_synthase_dom"/>
</dbReference>
<dbReference type="PIRSF" id="PIRSF000447">
    <property type="entry name" value="KAS_II"/>
    <property type="match status" value="1"/>
</dbReference>
<dbReference type="InterPro" id="IPR014031">
    <property type="entry name" value="Ketoacyl_synth_C"/>
</dbReference>
<reference evidence="13 14" key="1">
    <citation type="submission" date="2016-10" db="EMBL/GenBank/DDBJ databases">
        <title>Draft genome sequence of Coniochaeta ligniaria NRRL30616, a lignocellulolytic fungus for bioabatement of inhibitors in plant biomass hydrolysates.</title>
        <authorList>
            <consortium name="DOE Joint Genome Institute"/>
            <person name="Jimenez D.J."/>
            <person name="Hector R.E."/>
            <person name="Riley R."/>
            <person name="Sun H."/>
            <person name="Grigoriev I.V."/>
            <person name="Van Elsas J.D."/>
            <person name="Nichols N.N."/>
        </authorList>
    </citation>
    <scope>NUCLEOTIDE SEQUENCE [LARGE SCALE GENOMIC DNA]</scope>
    <source>
        <strain evidence="13 14">NRRL 30616</strain>
    </source>
</reference>
<organism evidence="13 14">
    <name type="scientific">Coniochaeta ligniaria NRRL 30616</name>
    <dbReference type="NCBI Taxonomy" id="1408157"/>
    <lineage>
        <taxon>Eukaryota</taxon>
        <taxon>Fungi</taxon>
        <taxon>Dikarya</taxon>
        <taxon>Ascomycota</taxon>
        <taxon>Pezizomycotina</taxon>
        <taxon>Sordariomycetes</taxon>
        <taxon>Sordariomycetidae</taxon>
        <taxon>Coniochaetales</taxon>
        <taxon>Coniochaetaceae</taxon>
        <taxon>Coniochaeta</taxon>
    </lineage>
</organism>
<proteinExistence type="inferred from homology"/>
<comment type="pathway">
    <text evidence="1">Lipid metabolism; fatty acid biosynthesis.</text>
</comment>
<comment type="similarity">
    <text evidence="2 9 11">Belongs to the thiolase-like superfamily. Beta-ketoacyl-ACP synthases family.</text>
</comment>
<dbReference type="FunFam" id="3.40.47.10:FF:000024">
    <property type="entry name" value="3-oxoacyl-[acyl-carrier-protein] synthase, mitochondrial"/>
    <property type="match status" value="1"/>
</dbReference>
<gene>
    <name evidence="13" type="ORF">CONLIGDRAFT_666740</name>
</gene>
<dbReference type="GO" id="GO:0004315">
    <property type="term" value="F:3-oxoacyl-[acyl-carrier-protein] synthase activity"/>
    <property type="evidence" value="ECO:0007669"/>
    <property type="project" value="InterPro"/>
</dbReference>
<dbReference type="Pfam" id="PF00109">
    <property type="entry name" value="ketoacyl-synt"/>
    <property type="match status" value="1"/>
</dbReference>
<dbReference type="PANTHER" id="PTHR11712">
    <property type="entry name" value="POLYKETIDE SYNTHASE-RELATED"/>
    <property type="match status" value="1"/>
</dbReference>
<dbReference type="CDD" id="cd00834">
    <property type="entry name" value="KAS_I_II"/>
    <property type="match status" value="1"/>
</dbReference>
<keyword evidence="4 9" id="KW-0808">Transferase</keyword>
<feature type="active site" description="For beta-ketoacyl synthase activity" evidence="10">
    <location>
        <position position="184"/>
    </location>
</feature>
<dbReference type="STRING" id="1408157.A0A1J7J067"/>
<evidence type="ECO:0000256" key="1">
    <source>
        <dbReference type="ARBA" id="ARBA00005194"/>
    </source>
</evidence>
<dbReference type="Gene3D" id="3.40.47.10">
    <property type="match status" value="2"/>
</dbReference>
<evidence type="ECO:0000256" key="11">
    <source>
        <dbReference type="RuleBase" id="RU003694"/>
    </source>
</evidence>
<evidence type="ECO:0000256" key="2">
    <source>
        <dbReference type="ARBA" id="ARBA00008467"/>
    </source>
</evidence>
<evidence type="ECO:0000256" key="7">
    <source>
        <dbReference type="ARBA" id="ARBA00023160"/>
    </source>
</evidence>
<dbReference type="InterPro" id="IPR018201">
    <property type="entry name" value="Ketoacyl_synth_AS"/>
</dbReference>
<dbReference type="SMART" id="SM00825">
    <property type="entry name" value="PKS_KS"/>
    <property type="match status" value="1"/>
</dbReference>
<dbReference type="Proteomes" id="UP000182658">
    <property type="component" value="Unassembled WGS sequence"/>
</dbReference>
<evidence type="ECO:0000256" key="3">
    <source>
        <dbReference type="ARBA" id="ARBA00022516"/>
    </source>
</evidence>
<evidence type="ECO:0000256" key="6">
    <source>
        <dbReference type="ARBA" id="ARBA00023098"/>
    </source>
</evidence>
<dbReference type="EMBL" id="KV875094">
    <property type="protein sequence ID" value="OIW33447.1"/>
    <property type="molecule type" value="Genomic_DNA"/>
</dbReference>
<accession>A0A1J7J067</accession>
<keyword evidence="6" id="KW-0443">Lipid metabolism</keyword>
<evidence type="ECO:0000256" key="8">
    <source>
        <dbReference type="ARBA" id="ARBA00023315"/>
    </source>
</evidence>
<dbReference type="OrthoDB" id="5334845at2759"/>
<name>A0A1J7J067_9PEZI</name>
<evidence type="ECO:0000256" key="4">
    <source>
        <dbReference type="ARBA" id="ARBA00022679"/>
    </source>
</evidence>
<dbReference type="NCBIfam" id="TIGR03150">
    <property type="entry name" value="fabF"/>
    <property type="match status" value="1"/>
</dbReference>
<dbReference type="GO" id="GO:0006633">
    <property type="term" value="P:fatty acid biosynthetic process"/>
    <property type="evidence" value="ECO:0007669"/>
    <property type="project" value="UniProtKB-KW"/>
</dbReference>
<keyword evidence="7 9" id="KW-0275">Fatty acid biosynthesis</keyword>
<dbReference type="Pfam" id="PF02801">
    <property type="entry name" value="Ketoacyl-synt_C"/>
    <property type="match status" value="1"/>
</dbReference>
<evidence type="ECO:0000313" key="13">
    <source>
        <dbReference type="EMBL" id="OIW33447.1"/>
    </source>
</evidence>
<dbReference type="NCBIfam" id="NF005589">
    <property type="entry name" value="PRK07314.1"/>
    <property type="match status" value="1"/>
</dbReference>
<dbReference type="InterPro" id="IPR014030">
    <property type="entry name" value="Ketoacyl_synth_N"/>
</dbReference>
<protein>
    <recommendedName>
        <fullName evidence="9">3-oxoacyl-[acyl-carrier-protein] synthase</fullName>
    </recommendedName>
</protein>
<dbReference type="GO" id="GO:0005739">
    <property type="term" value="C:mitochondrion"/>
    <property type="evidence" value="ECO:0007669"/>
    <property type="project" value="TreeGrafter"/>
</dbReference>
<dbReference type="InParanoid" id="A0A1J7J067"/>
<dbReference type="PANTHER" id="PTHR11712:SF336">
    <property type="entry name" value="3-OXOACYL-[ACYL-CARRIER-PROTEIN] SYNTHASE, MITOCHONDRIAL"/>
    <property type="match status" value="1"/>
</dbReference>
<keyword evidence="8" id="KW-0012">Acyltransferase</keyword>
<keyword evidence="5" id="KW-0276">Fatty acid metabolism</keyword>
<dbReference type="FunFam" id="3.40.47.10:FF:000015">
    <property type="entry name" value="3-oxoacyl-[acyl-carrier-protein] synthase, mitochondrial"/>
    <property type="match status" value="1"/>
</dbReference>
<dbReference type="InterPro" id="IPR016039">
    <property type="entry name" value="Thiolase-like"/>
</dbReference>
<keyword evidence="14" id="KW-1185">Reference proteome</keyword>